<dbReference type="eggNOG" id="KOG1235">
    <property type="taxonomic scope" value="Eukaryota"/>
</dbReference>
<gene>
    <name evidence="2" type="ORF">THAOC_02234</name>
</gene>
<protein>
    <recommendedName>
        <fullName evidence="1">Protein kinase domain-containing protein</fullName>
    </recommendedName>
</protein>
<dbReference type="AlphaFoldDB" id="K0TM98"/>
<dbReference type="InterPro" id="IPR004147">
    <property type="entry name" value="ABC1_dom"/>
</dbReference>
<feature type="non-terminal residue" evidence="2">
    <location>
        <position position="612"/>
    </location>
</feature>
<organism evidence="2 3">
    <name type="scientific">Thalassiosira oceanica</name>
    <name type="common">Marine diatom</name>
    <dbReference type="NCBI Taxonomy" id="159749"/>
    <lineage>
        <taxon>Eukaryota</taxon>
        <taxon>Sar</taxon>
        <taxon>Stramenopiles</taxon>
        <taxon>Ochrophyta</taxon>
        <taxon>Bacillariophyta</taxon>
        <taxon>Coscinodiscophyceae</taxon>
        <taxon>Thalassiosirophycidae</taxon>
        <taxon>Thalassiosirales</taxon>
        <taxon>Thalassiosiraceae</taxon>
        <taxon>Thalassiosira</taxon>
    </lineage>
</organism>
<dbReference type="Proteomes" id="UP000266841">
    <property type="component" value="Unassembled WGS sequence"/>
</dbReference>
<evidence type="ECO:0000313" key="3">
    <source>
        <dbReference type="Proteomes" id="UP000266841"/>
    </source>
</evidence>
<evidence type="ECO:0000313" key="2">
    <source>
        <dbReference type="EMBL" id="EJK76016.1"/>
    </source>
</evidence>
<dbReference type="EMBL" id="AGNL01002591">
    <property type="protein sequence ID" value="EJK76016.1"/>
    <property type="molecule type" value="Genomic_DNA"/>
</dbReference>
<dbReference type="PANTHER" id="PTHR43173:SF12">
    <property type="entry name" value="PROTEIN KINASE SUPERFAMILY PROTEIN"/>
    <property type="match status" value="1"/>
</dbReference>
<evidence type="ECO:0000259" key="1">
    <source>
        <dbReference type="PROSITE" id="PS50011"/>
    </source>
</evidence>
<dbReference type="PROSITE" id="PS50011">
    <property type="entry name" value="PROTEIN_KINASE_DOM"/>
    <property type="match status" value="1"/>
</dbReference>
<dbReference type="OMA" id="YTVFCEL"/>
<dbReference type="SUPFAM" id="SSF56112">
    <property type="entry name" value="Protein kinase-like (PK-like)"/>
    <property type="match status" value="1"/>
</dbReference>
<comment type="caution">
    <text evidence="2">The sequence shown here is derived from an EMBL/GenBank/DDBJ whole genome shotgun (WGS) entry which is preliminary data.</text>
</comment>
<dbReference type="GO" id="GO:0004672">
    <property type="term" value="F:protein kinase activity"/>
    <property type="evidence" value="ECO:0007669"/>
    <property type="project" value="InterPro"/>
</dbReference>
<dbReference type="OrthoDB" id="427480at2759"/>
<accession>K0TM98</accession>
<sequence>MFCSLLMDHQQGTISILHHRRRESREAVESEPIVIDSTSGDEGSLPLSLFASPRFVLGRKRRCFGRRFDHFIFCTYHARFLAAREKTEQGKRLGLRQSKTISPTWWHNESPYFQLKTPEGLVALASSTVVADELDTSVEFPPPLTKMERLQRAAQFWSSALPIVLALTEKEQEILWSEQHAQGARKLADTITSLKGFYVKTAQIIASRQDLFPPETEIAISRLARFEEYTEALSDFTDNVDPLPVELIKAVVAKELLVRGEKFEDIFTEFDDEPLGSASVAQVHRAVLTEKYGSKEVAVKVQRPSIESKLMGDIANLKTLSKTFRDDLPLDYYTVFCELEKQLADEFNFLAEAVAMDRIFEAVSRDENGMPCEPPIVLPRPVQGLVSRRVLVMDYLKGVPLSRAAEEMLKKGIEPDSPEGQLFGRRLLKSLTSIFGRCILETGFFHADPHPGNIFVLDNGDIGLIDFGQVKQIGGRARETLSKVMVALDERKSDTNPADLKLIGDLALELGVEIADDSPPEGPAAVAMWLFDGSVETLPGGFDKGELSPNSPVKALKSFPQDLVLVGRSSILIKGLSSRLGIPWSLAHEWAPSARKVLAGNTEKNKAVAVKK</sequence>
<keyword evidence="3" id="KW-1185">Reference proteome</keyword>
<dbReference type="CDD" id="cd05121">
    <property type="entry name" value="ABC1_ADCK3-like"/>
    <property type="match status" value="1"/>
</dbReference>
<name>K0TM98_THAOC</name>
<dbReference type="InterPro" id="IPR011009">
    <property type="entry name" value="Kinase-like_dom_sf"/>
</dbReference>
<reference evidence="2 3" key="1">
    <citation type="journal article" date="2012" name="Genome Biol.">
        <title>Genome and low-iron response of an oceanic diatom adapted to chronic iron limitation.</title>
        <authorList>
            <person name="Lommer M."/>
            <person name="Specht M."/>
            <person name="Roy A.S."/>
            <person name="Kraemer L."/>
            <person name="Andreson R."/>
            <person name="Gutowska M.A."/>
            <person name="Wolf J."/>
            <person name="Bergner S.V."/>
            <person name="Schilhabel M.B."/>
            <person name="Klostermeier U.C."/>
            <person name="Beiko R.G."/>
            <person name="Rosenstiel P."/>
            <person name="Hippler M."/>
            <person name="Laroche J."/>
        </authorList>
    </citation>
    <scope>NUCLEOTIDE SEQUENCE [LARGE SCALE GENOMIC DNA]</scope>
    <source>
        <strain evidence="2 3">CCMP1005</strain>
    </source>
</reference>
<dbReference type="GO" id="GO:0005524">
    <property type="term" value="F:ATP binding"/>
    <property type="evidence" value="ECO:0007669"/>
    <property type="project" value="InterPro"/>
</dbReference>
<feature type="domain" description="Protein kinase" evidence="1">
    <location>
        <begin position="269"/>
        <end position="591"/>
    </location>
</feature>
<dbReference type="Pfam" id="PF03109">
    <property type="entry name" value="ABC1"/>
    <property type="match status" value="1"/>
</dbReference>
<dbReference type="InterPro" id="IPR051130">
    <property type="entry name" value="Mito_struct-func_regulator"/>
</dbReference>
<dbReference type="InterPro" id="IPR000719">
    <property type="entry name" value="Prot_kinase_dom"/>
</dbReference>
<dbReference type="PANTHER" id="PTHR43173">
    <property type="entry name" value="ABC1 FAMILY PROTEIN"/>
    <property type="match status" value="1"/>
</dbReference>
<proteinExistence type="predicted"/>